<dbReference type="InterPro" id="IPR037057">
    <property type="entry name" value="DNA_rep_MutH/T2_RE_sf"/>
</dbReference>
<reference evidence="5" key="1">
    <citation type="submission" date="2019-04" db="EMBL/GenBank/DDBJ databases">
        <title>Evolution of Biomass-Degrading Anaerobic Consortia Revealed by Metagenomics.</title>
        <authorList>
            <person name="Peng X."/>
        </authorList>
    </citation>
    <scope>NUCLEOTIDE SEQUENCE</scope>
    <source>
        <strain evidence="5">SIG14</strain>
    </source>
</reference>
<evidence type="ECO:0000313" key="5">
    <source>
        <dbReference type="EMBL" id="MBE6511561.1"/>
    </source>
</evidence>
<dbReference type="Gene3D" id="3.40.600.10">
    <property type="entry name" value="DNA mismatch repair MutH/Restriction endonuclease, type II"/>
    <property type="match status" value="2"/>
</dbReference>
<dbReference type="CDD" id="cd22356">
    <property type="entry name" value="Sau3AI_N-like"/>
    <property type="match status" value="1"/>
</dbReference>
<evidence type="ECO:0000256" key="2">
    <source>
        <dbReference type="ARBA" id="ARBA00022759"/>
    </source>
</evidence>
<dbReference type="NCBIfam" id="NF040973">
    <property type="entry name" value="restrict_Sau3AI"/>
    <property type="match status" value="1"/>
</dbReference>
<evidence type="ECO:0000256" key="1">
    <source>
        <dbReference type="ARBA" id="ARBA00022722"/>
    </source>
</evidence>
<dbReference type="AlphaFoldDB" id="A0A8T3VQH7"/>
<dbReference type="InterPro" id="IPR011337">
    <property type="entry name" value="DNA_rep_MutH/RE_typeII_Sau3AI"/>
</dbReference>
<gene>
    <name evidence="5" type="ORF">E7Z75_00210</name>
</gene>
<evidence type="ECO:0000259" key="4">
    <source>
        <dbReference type="SMART" id="SM00927"/>
    </source>
</evidence>
<dbReference type="SMART" id="SM00927">
    <property type="entry name" value="MutH"/>
    <property type="match status" value="1"/>
</dbReference>
<proteinExistence type="predicted"/>
<keyword evidence="3" id="KW-0378">Hydrolase</keyword>
<dbReference type="InterPro" id="IPR011335">
    <property type="entry name" value="Restrct_endonuc-II-like"/>
</dbReference>
<evidence type="ECO:0000256" key="3">
    <source>
        <dbReference type="ARBA" id="ARBA00022801"/>
    </source>
</evidence>
<dbReference type="EMBL" id="SUTG01000001">
    <property type="protein sequence ID" value="MBE6511561.1"/>
    <property type="molecule type" value="Genomic_DNA"/>
</dbReference>
<keyword evidence="2" id="KW-0255">Endonuclease</keyword>
<feature type="domain" description="DNA mismatch repair MutH/Type II restriction enzyme Sau3AI" evidence="4">
    <location>
        <begin position="54"/>
        <end position="153"/>
    </location>
</feature>
<keyword evidence="1" id="KW-0540">Nuclease</keyword>
<organism evidence="5 6">
    <name type="scientific">Methanobrevibacter olleyae</name>
    <dbReference type="NCBI Taxonomy" id="294671"/>
    <lineage>
        <taxon>Archaea</taxon>
        <taxon>Methanobacteriati</taxon>
        <taxon>Methanobacteriota</taxon>
        <taxon>Methanomada group</taxon>
        <taxon>Methanobacteria</taxon>
        <taxon>Methanobacteriales</taxon>
        <taxon>Methanobacteriaceae</taxon>
        <taxon>Methanobrevibacter</taxon>
    </lineage>
</organism>
<comment type="caution">
    <text evidence="5">The sequence shown here is derived from an EMBL/GenBank/DDBJ whole genome shotgun (WGS) entry which is preliminary data.</text>
</comment>
<evidence type="ECO:0000313" key="6">
    <source>
        <dbReference type="Proteomes" id="UP000732619"/>
    </source>
</evidence>
<protein>
    <submittedName>
        <fullName evidence="5">DNA mismatch repair protein MutH</fullName>
    </submittedName>
</protein>
<dbReference type="SUPFAM" id="SSF52980">
    <property type="entry name" value="Restriction endonuclease-like"/>
    <property type="match status" value="2"/>
</dbReference>
<accession>A0A8T3VQH7</accession>
<dbReference type="GO" id="GO:0016787">
    <property type="term" value="F:hydrolase activity"/>
    <property type="evidence" value="ECO:0007669"/>
    <property type="project" value="UniProtKB-KW"/>
</dbReference>
<dbReference type="Proteomes" id="UP000732619">
    <property type="component" value="Unassembled WGS sequence"/>
</dbReference>
<sequence>MKFNTIEELLHYTEAIKGRTFKEIDSEHLLENTTNLKGNKGVLGQVVETGFYKYPINTDPRADFDKIGVELKVTGYKKNKKGEKSAKERVSLSRIDFNKIVNEEYEYSKLIYKNKKILFIWYFYEKGKDIGDFLITDYQLYDMGQDEETIKNDFYIIKQKVKDGRAHELSESDTSYLGACTKARTSKDRTTQPNSTIPAKPRAYSLKNSYMSGILNSIGTTISFDTNEFKTVEEYVLAKLRPYIGKSQLEILEEITGQTYKEKIPKNLNKMITDKIIGKDDELGEKDDLFKKTSFIIKNSPITPKGTYRERMSFRNLTLSEFEDTWEDSYWKLFFDETTILNILWKEPRSGSKNGQRILEGVHRISFNDDNLDSMEMAYNMVKEAIEKEDVSLLPYPNSFENQILEIGPKGQKSDDAYNTFFNKDTTKTCFFLNKEILLEKKKIK</sequence>
<dbReference type="GO" id="GO:0003677">
    <property type="term" value="F:DNA binding"/>
    <property type="evidence" value="ECO:0007669"/>
    <property type="project" value="InterPro"/>
</dbReference>
<name>A0A8T3VQH7_METOL</name>
<dbReference type="Pfam" id="PF02976">
    <property type="entry name" value="MutH"/>
    <property type="match status" value="1"/>
</dbReference>
<dbReference type="GO" id="GO:0004519">
    <property type="term" value="F:endonuclease activity"/>
    <property type="evidence" value="ECO:0007669"/>
    <property type="project" value="UniProtKB-KW"/>
</dbReference>